<evidence type="ECO:0000259" key="4">
    <source>
        <dbReference type="PROSITE" id="PS50887"/>
    </source>
</evidence>
<dbReference type="InterPro" id="IPR043128">
    <property type="entry name" value="Rev_trsase/Diguanyl_cyclase"/>
</dbReference>
<evidence type="ECO:0000313" key="6">
    <source>
        <dbReference type="Proteomes" id="UP000234845"/>
    </source>
</evidence>
<dbReference type="InterPro" id="IPR000160">
    <property type="entry name" value="GGDEF_dom"/>
</dbReference>
<dbReference type="InterPro" id="IPR029787">
    <property type="entry name" value="Nucleotide_cyclase"/>
</dbReference>
<dbReference type="PANTHER" id="PTHR45138:SF9">
    <property type="entry name" value="DIGUANYLATE CYCLASE DGCM-RELATED"/>
    <property type="match status" value="1"/>
</dbReference>
<feature type="domain" description="GGDEF" evidence="4">
    <location>
        <begin position="227"/>
        <end position="361"/>
    </location>
</feature>
<dbReference type="EC" id="2.7.7.65" evidence="2"/>
<name>A0A2N5Y6C0_9GAMM</name>
<evidence type="ECO:0000256" key="1">
    <source>
        <dbReference type="ARBA" id="ARBA00001946"/>
    </source>
</evidence>
<proteinExistence type="predicted"/>
<sequence length="361" mass="40335">MLFRKWKASAFARQRNAEALLAASRKREQIHQDFADGLLTHLRDFSIKVAELETDQFQASIAQLKSTLPKLVLERSSPRLLAKESKFIPNFISAQQEYLRELDAELRNMVNILTKAVVEMDSRNSTYHSTVLGQIDTMTKISRLEDIRRLKSSLATEIGLMRKTVLEKQEGEKNNIQSLAGQVEVLRAELEQVQQESRRDGLTGVYNRRAFDWFLGGLLSAPSAQIQSFALLIMDLDNFKEINDTYGHLVGDRVLLGVVAMCRSVIRNEDFFARFGGDEFVIVFPGAPARIAAQKAEEICDLISETIFTTEDAEASLALSLSVSIGVTASKAGEGIEEITSRADSALYDAKKAGRNRVCVR</sequence>
<dbReference type="AlphaFoldDB" id="A0A2N5Y6C0"/>
<dbReference type="PROSITE" id="PS50887">
    <property type="entry name" value="GGDEF"/>
    <property type="match status" value="1"/>
</dbReference>
<dbReference type="Pfam" id="PF00990">
    <property type="entry name" value="GGDEF"/>
    <property type="match status" value="1"/>
</dbReference>
<dbReference type="PANTHER" id="PTHR45138">
    <property type="entry name" value="REGULATORY COMPONENTS OF SENSORY TRANSDUCTION SYSTEM"/>
    <property type="match status" value="1"/>
</dbReference>
<dbReference type="Proteomes" id="UP000234845">
    <property type="component" value="Unassembled WGS sequence"/>
</dbReference>
<organism evidence="5 6">
    <name type="scientific">Kineobactrum sediminis</name>
    <dbReference type="NCBI Taxonomy" id="1905677"/>
    <lineage>
        <taxon>Bacteria</taxon>
        <taxon>Pseudomonadati</taxon>
        <taxon>Pseudomonadota</taxon>
        <taxon>Gammaproteobacteria</taxon>
        <taxon>Cellvibrionales</taxon>
        <taxon>Halieaceae</taxon>
        <taxon>Kineobactrum</taxon>
    </lineage>
</organism>
<evidence type="ECO:0000256" key="2">
    <source>
        <dbReference type="ARBA" id="ARBA00012528"/>
    </source>
</evidence>
<dbReference type="RefSeq" id="WP_101519581.1">
    <property type="nucleotide sequence ID" value="NZ_PKLZ01000001.1"/>
</dbReference>
<protein>
    <recommendedName>
        <fullName evidence="2">diguanylate cyclase</fullName>
        <ecNumber evidence="2">2.7.7.65</ecNumber>
    </recommendedName>
</protein>
<dbReference type="EMBL" id="PKLZ01000001">
    <property type="protein sequence ID" value="PLW83944.1"/>
    <property type="molecule type" value="Genomic_DNA"/>
</dbReference>
<accession>A0A2N5Y6C0</accession>
<dbReference type="GO" id="GO:0052621">
    <property type="term" value="F:diguanylate cyclase activity"/>
    <property type="evidence" value="ECO:0007669"/>
    <property type="project" value="UniProtKB-EC"/>
</dbReference>
<comment type="cofactor">
    <cofactor evidence="1">
        <name>Mg(2+)</name>
        <dbReference type="ChEBI" id="CHEBI:18420"/>
    </cofactor>
</comment>
<dbReference type="SUPFAM" id="SSF55073">
    <property type="entry name" value="Nucleotide cyclase"/>
    <property type="match status" value="1"/>
</dbReference>
<reference evidence="6" key="1">
    <citation type="submission" date="2017-11" db="EMBL/GenBank/DDBJ databases">
        <title>The draft genome sequence of Chromatocurvus sp. F02.</title>
        <authorList>
            <person name="Du Z.-J."/>
            <person name="Chang Y.-Q."/>
        </authorList>
    </citation>
    <scope>NUCLEOTIDE SEQUENCE [LARGE SCALE GENOMIC DNA]</scope>
    <source>
        <strain evidence="6">F02</strain>
    </source>
</reference>
<dbReference type="SMART" id="SM00267">
    <property type="entry name" value="GGDEF"/>
    <property type="match status" value="1"/>
</dbReference>
<dbReference type="FunFam" id="3.30.70.270:FF:000001">
    <property type="entry name" value="Diguanylate cyclase domain protein"/>
    <property type="match status" value="1"/>
</dbReference>
<dbReference type="OrthoDB" id="9812260at2"/>
<dbReference type="Gene3D" id="3.30.70.270">
    <property type="match status" value="1"/>
</dbReference>
<comment type="catalytic activity">
    <reaction evidence="3">
        <text>2 GTP = 3',3'-c-di-GMP + 2 diphosphate</text>
        <dbReference type="Rhea" id="RHEA:24898"/>
        <dbReference type="ChEBI" id="CHEBI:33019"/>
        <dbReference type="ChEBI" id="CHEBI:37565"/>
        <dbReference type="ChEBI" id="CHEBI:58805"/>
        <dbReference type="EC" id="2.7.7.65"/>
    </reaction>
</comment>
<evidence type="ECO:0000256" key="3">
    <source>
        <dbReference type="ARBA" id="ARBA00034247"/>
    </source>
</evidence>
<comment type="caution">
    <text evidence="5">The sequence shown here is derived from an EMBL/GenBank/DDBJ whole genome shotgun (WGS) entry which is preliminary data.</text>
</comment>
<dbReference type="InterPro" id="IPR050469">
    <property type="entry name" value="Diguanylate_Cyclase"/>
</dbReference>
<keyword evidence="6" id="KW-1185">Reference proteome</keyword>
<dbReference type="CDD" id="cd01949">
    <property type="entry name" value="GGDEF"/>
    <property type="match status" value="1"/>
</dbReference>
<dbReference type="NCBIfam" id="TIGR00254">
    <property type="entry name" value="GGDEF"/>
    <property type="match status" value="1"/>
</dbReference>
<gene>
    <name evidence="5" type="ORF">CWI75_00880</name>
</gene>
<evidence type="ECO:0000313" key="5">
    <source>
        <dbReference type="EMBL" id="PLW83944.1"/>
    </source>
</evidence>